<protein>
    <submittedName>
        <fullName evidence="1">Uncharacterized protein</fullName>
    </submittedName>
</protein>
<dbReference type="EMBL" id="JASBWT010000007">
    <property type="protein sequence ID" value="KAJ9103058.1"/>
    <property type="molecule type" value="Genomic_DNA"/>
</dbReference>
<name>A0ACC2VUH2_9TREE</name>
<organism evidence="1 2">
    <name type="scientific">Naganishia friedmannii</name>
    <dbReference type="NCBI Taxonomy" id="89922"/>
    <lineage>
        <taxon>Eukaryota</taxon>
        <taxon>Fungi</taxon>
        <taxon>Dikarya</taxon>
        <taxon>Basidiomycota</taxon>
        <taxon>Agaricomycotina</taxon>
        <taxon>Tremellomycetes</taxon>
        <taxon>Filobasidiales</taxon>
        <taxon>Filobasidiaceae</taxon>
        <taxon>Naganishia</taxon>
    </lineage>
</organism>
<sequence>MLPRRESRSILVSYIALTSVSIFATRPFDSYPYLTTLVLNAGMGAFLGLDWAAAARQFVTDPVGCVSEPGYIVQQKGKMSADGERGGVWGVNVLSTYILAKELHSHLQKSPSSLPTTPRVIYVSSARADPRFLPPIPADDPQLVDTLESYDASKYVAELVTSALDWEFAQRPGQAVRCLRVDPGVVYTGMFKPFLPLLLEWCMVLTFYIVSASHYTRWTSAYPLLPCSHGGSVQRYIPSE</sequence>
<proteinExistence type="predicted"/>
<evidence type="ECO:0000313" key="1">
    <source>
        <dbReference type="EMBL" id="KAJ9103058.1"/>
    </source>
</evidence>
<keyword evidence="2" id="KW-1185">Reference proteome</keyword>
<reference evidence="1" key="1">
    <citation type="submission" date="2023-04" db="EMBL/GenBank/DDBJ databases">
        <title>Draft Genome sequencing of Naganishia species isolated from polar environments using Oxford Nanopore Technology.</title>
        <authorList>
            <person name="Leo P."/>
            <person name="Venkateswaran K."/>
        </authorList>
    </citation>
    <scope>NUCLEOTIDE SEQUENCE</scope>
    <source>
        <strain evidence="1">MNA-CCFEE 5423</strain>
    </source>
</reference>
<comment type="caution">
    <text evidence="1">The sequence shown here is derived from an EMBL/GenBank/DDBJ whole genome shotgun (WGS) entry which is preliminary data.</text>
</comment>
<evidence type="ECO:0000313" key="2">
    <source>
        <dbReference type="Proteomes" id="UP001227268"/>
    </source>
</evidence>
<gene>
    <name evidence="1" type="ORF">QFC21_002480</name>
</gene>
<accession>A0ACC2VUH2</accession>
<dbReference type="Proteomes" id="UP001227268">
    <property type="component" value="Unassembled WGS sequence"/>
</dbReference>